<dbReference type="EMBL" id="JARKIE010000026">
    <property type="protein sequence ID" value="KAJ7698332.1"/>
    <property type="molecule type" value="Genomic_DNA"/>
</dbReference>
<keyword evidence="3" id="KW-1185">Reference proteome</keyword>
<reference evidence="2" key="1">
    <citation type="submission" date="2023-03" db="EMBL/GenBank/DDBJ databases">
        <title>Massive genome expansion in bonnet fungi (Mycena s.s.) driven by repeated elements and novel gene families across ecological guilds.</title>
        <authorList>
            <consortium name="Lawrence Berkeley National Laboratory"/>
            <person name="Harder C.B."/>
            <person name="Miyauchi S."/>
            <person name="Viragh M."/>
            <person name="Kuo A."/>
            <person name="Thoen E."/>
            <person name="Andreopoulos B."/>
            <person name="Lu D."/>
            <person name="Skrede I."/>
            <person name="Drula E."/>
            <person name="Henrissat B."/>
            <person name="Morin E."/>
            <person name="Kohler A."/>
            <person name="Barry K."/>
            <person name="LaButti K."/>
            <person name="Morin E."/>
            <person name="Salamov A."/>
            <person name="Lipzen A."/>
            <person name="Mereny Z."/>
            <person name="Hegedus B."/>
            <person name="Baldrian P."/>
            <person name="Stursova M."/>
            <person name="Weitz H."/>
            <person name="Taylor A."/>
            <person name="Grigoriev I.V."/>
            <person name="Nagy L.G."/>
            <person name="Martin F."/>
            <person name="Kauserud H."/>
        </authorList>
    </citation>
    <scope>NUCLEOTIDE SEQUENCE</scope>
    <source>
        <strain evidence="2">CBHHK067</strain>
    </source>
</reference>
<gene>
    <name evidence="2" type="ORF">B0H17DRAFT_1129859</name>
</gene>
<evidence type="ECO:0000256" key="1">
    <source>
        <dbReference type="SAM" id="Phobius"/>
    </source>
</evidence>
<comment type="caution">
    <text evidence="2">The sequence shown here is derived from an EMBL/GenBank/DDBJ whole genome shotgun (WGS) entry which is preliminary data.</text>
</comment>
<evidence type="ECO:0000313" key="2">
    <source>
        <dbReference type="EMBL" id="KAJ7698332.1"/>
    </source>
</evidence>
<name>A0AAD7GPQ8_MYCRO</name>
<organism evidence="2 3">
    <name type="scientific">Mycena rosella</name>
    <name type="common">Pink bonnet</name>
    <name type="synonym">Agaricus rosellus</name>
    <dbReference type="NCBI Taxonomy" id="1033263"/>
    <lineage>
        <taxon>Eukaryota</taxon>
        <taxon>Fungi</taxon>
        <taxon>Dikarya</taxon>
        <taxon>Basidiomycota</taxon>
        <taxon>Agaricomycotina</taxon>
        <taxon>Agaricomycetes</taxon>
        <taxon>Agaricomycetidae</taxon>
        <taxon>Agaricales</taxon>
        <taxon>Marasmiineae</taxon>
        <taxon>Mycenaceae</taxon>
        <taxon>Mycena</taxon>
    </lineage>
</organism>
<feature type="transmembrane region" description="Helical" evidence="1">
    <location>
        <begin position="35"/>
        <end position="60"/>
    </location>
</feature>
<sequence length="174" mass="18424">MAPSRILPSPKLRIALRAPSSPRTAQRTRTRLAHLLAELMLTILLSSAVLFAILHLFGFASPRPSSVANPHATAADSSPLAVLRVTALCTLLVYAGVEGGALLLRSLCASPEQDNEAEEGGDYPYDGIEAGWREPFAIVKVYGSVGQDTESVAPFAMAPASPRVATRCAFLPIT</sequence>
<keyword evidence="1" id="KW-0472">Membrane</keyword>
<keyword evidence="1" id="KW-0812">Transmembrane</keyword>
<protein>
    <submittedName>
        <fullName evidence="2">Uncharacterized protein</fullName>
    </submittedName>
</protein>
<dbReference type="Proteomes" id="UP001221757">
    <property type="component" value="Unassembled WGS sequence"/>
</dbReference>
<dbReference type="AlphaFoldDB" id="A0AAD7GPQ8"/>
<keyword evidence="1" id="KW-1133">Transmembrane helix</keyword>
<accession>A0AAD7GPQ8</accession>
<evidence type="ECO:0000313" key="3">
    <source>
        <dbReference type="Proteomes" id="UP001221757"/>
    </source>
</evidence>
<proteinExistence type="predicted"/>